<protein>
    <submittedName>
        <fullName evidence="2">Uncharacterized protein</fullName>
    </submittedName>
</protein>
<proteinExistence type="predicted"/>
<sequence length="60" mass="6860">SFIDDIRQDPNRFHDQPRTHLQDDSSKITILVSSKDLISSDPDSKLSAQHPISPRLFTNK</sequence>
<organism evidence="2 3">
    <name type="scientific">Nephila pilipes</name>
    <name type="common">Giant wood spider</name>
    <name type="synonym">Nephila maculata</name>
    <dbReference type="NCBI Taxonomy" id="299642"/>
    <lineage>
        <taxon>Eukaryota</taxon>
        <taxon>Metazoa</taxon>
        <taxon>Ecdysozoa</taxon>
        <taxon>Arthropoda</taxon>
        <taxon>Chelicerata</taxon>
        <taxon>Arachnida</taxon>
        <taxon>Araneae</taxon>
        <taxon>Araneomorphae</taxon>
        <taxon>Entelegynae</taxon>
        <taxon>Araneoidea</taxon>
        <taxon>Nephilidae</taxon>
        <taxon>Nephila</taxon>
    </lineage>
</organism>
<dbReference type="AlphaFoldDB" id="A0A8X6TDU2"/>
<evidence type="ECO:0000313" key="2">
    <source>
        <dbReference type="EMBL" id="GFS97215.1"/>
    </source>
</evidence>
<keyword evidence="3" id="KW-1185">Reference proteome</keyword>
<name>A0A8X6TDU2_NEPPI</name>
<gene>
    <name evidence="2" type="ORF">NPIL_176651</name>
</gene>
<accession>A0A8X6TDU2</accession>
<dbReference type="Proteomes" id="UP000887013">
    <property type="component" value="Unassembled WGS sequence"/>
</dbReference>
<feature type="region of interest" description="Disordered" evidence="1">
    <location>
        <begin position="1"/>
        <end position="26"/>
    </location>
</feature>
<reference evidence="2" key="1">
    <citation type="submission" date="2020-08" db="EMBL/GenBank/DDBJ databases">
        <title>Multicomponent nature underlies the extraordinary mechanical properties of spider dragline silk.</title>
        <authorList>
            <person name="Kono N."/>
            <person name="Nakamura H."/>
            <person name="Mori M."/>
            <person name="Yoshida Y."/>
            <person name="Ohtoshi R."/>
            <person name="Malay A.D."/>
            <person name="Moran D.A.P."/>
            <person name="Tomita M."/>
            <person name="Numata K."/>
            <person name="Arakawa K."/>
        </authorList>
    </citation>
    <scope>NUCLEOTIDE SEQUENCE</scope>
</reference>
<comment type="caution">
    <text evidence="2">The sequence shown here is derived from an EMBL/GenBank/DDBJ whole genome shotgun (WGS) entry which is preliminary data.</text>
</comment>
<dbReference type="EMBL" id="BMAW01006070">
    <property type="protein sequence ID" value="GFS97215.1"/>
    <property type="molecule type" value="Genomic_DNA"/>
</dbReference>
<feature type="region of interest" description="Disordered" evidence="1">
    <location>
        <begin position="38"/>
        <end position="60"/>
    </location>
</feature>
<evidence type="ECO:0000313" key="3">
    <source>
        <dbReference type="Proteomes" id="UP000887013"/>
    </source>
</evidence>
<evidence type="ECO:0000256" key="1">
    <source>
        <dbReference type="SAM" id="MobiDB-lite"/>
    </source>
</evidence>
<feature type="non-terminal residue" evidence="2">
    <location>
        <position position="1"/>
    </location>
</feature>